<evidence type="ECO:0000313" key="3">
    <source>
        <dbReference type="Proteomes" id="UP001066276"/>
    </source>
</evidence>
<evidence type="ECO:0000256" key="1">
    <source>
        <dbReference type="SAM" id="MobiDB-lite"/>
    </source>
</evidence>
<dbReference type="EMBL" id="JANPWB010000009">
    <property type="protein sequence ID" value="KAJ1149232.1"/>
    <property type="molecule type" value="Genomic_DNA"/>
</dbReference>
<organism evidence="2 3">
    <name type="scientific">Pleurodeles waltl</name>
    <name type="common">Iberian ribbed newt</name>
    <dbReference type="NCBI Taxonomy" id="8319"/>
    <lineage>
        <taxon>Eukaryota</taxon>
        <taxon>Metazoa</taxon>
        <taxon>Chordata</taxon>
        <taxon>Craniata</taxon>
        <taxon>Vertebrata</taxon>
        <taxon>Euteleostomi</taxon>
        <taxon>Amphibia</taxon>
        <taxon>Batrachia</taxon>
        <taxon>Caudata</taxon>
        <taxon>Salamandroidea</taxon>
        <taxon>Salamandridae</taxon>
        <taxon>Pleurodelinae</taxon>
        <taxon>Pleurodeles</taxon>
    </lineage>
</organism>
<keyword evidence="3" id="KW-1185">Reference proteome</keyword>
<accession>A0AAV7R8Z5</accession>
<protein>
    <submittedName>
        <fullName evidence="2">Uncharacterized protein</fullName>
    </submittedName>
</protein>
<dbReference type="Proteomes" id="UP001066276">
    <property type="component" value="Chromosome 5"/>
</dbReference>
<feature type="region of interest" description="Disordered" evidence="1">
    <location>
        <begin position="1"/>
        <end position="29"/>
    </location>
</feature>
<dbReference type="AlphaFoldDB" id="A0AAV7R8Z5"/>
<comment type="caution">
    <text evidence="2">The sequence shown here is derived from an EMBL/GenBank/DDBJ whole genome shotgun (WGS) entry which is preliminary data.</text>
</comment>
<evidence type="ECO:0000313" key="2">
    <source>
        <dbReference type="EMBL" id="KAJ1149232.1"/>
    </source>
</evidence>
<feature type="compositionally biased region" description="Polar residues" evidence="1">
    <location>
        <begin position="15"/>
        <end position="29"/>
    </location>
</feature>
<reference evidence="2" key="1">
    <citation type="journal article" date="2022" name="bioRxiv">
        <title>Sequencing and chromosome-scale assembly of the giantPleurodeles waltlgenome.</title>
        <authorList>
            <person name="Brown T."/>
            <person name="Elewa A."/>
            <person name="Iarovenko S."/>
            <person name="Subramanian E."/>
            <person name="Araus A.J."/>
            <person name="Petzold A."/>
            <person name="Susuki M."/>
            <person name="Suzuki K.-i.T."/>
            <person name="Hayashi T."/>
            <person name="Toyoda A."/>
            <person name="Oliveira C."/>
            <person name="Osipova E."/>
            <person name="Leigh N.D."/>
            <person name="Simon A."/>
            <person name="Yun M.H."/>
        </authorList>
    </citation>
    <scope>NUCLEOTIDE SEQUENCE</scope>
    <source>
        <strain evidence="2">20211129_DDA</strain>
        <tissue evidence="2">Liver</tissue>
    </source>
</reference>
<gene>
    <name evidence="2" type="ORF">NDU88_002047</name>
</gene>
<sequence>MSTLSMMASGKPTRQLLSTEGFSESKSSGPQEITVDLILKEILVVHWLEAMDAKMTFLTTETKSIHSELAGLYHKVESLNLHLSSQELRVKLIPYRYLELYVPCDKIVDLEDRSSRGNARFFGVP</sequence>
<proteinExistence type="predicted"/>
<name>A0AAV7R8Z5_PLEWA</name>